<evidence type="ECO:0000313" key="3">
    <source>
        <dbReference type="Proteomes" id="UP000325122"/>
    </source>
</evidence>
<accession>A0A5M6ZI40</accession>
<sequence>MNRREMIAASMAAAACFTLAPAARAQSAAGPAVREMLTSAARLSTTRLGARDGFFGDSLVRIPLPGTLRSAQQRLRPAGLSGPLDDVELRMNRAAEAAMPAARDLFVNAIRTLTIEDAAGIVRGGDTAATQYLRGRTAAPLTGLMRPPMERTLSESGAYSAVDAASNLVTARSGLGRLFGSRAPAANLRDQVTDFAVEKALDGVFHYIGVEERAIRRDPLRQGASLLGRIMGG</sequence>
<evidence type="ECO:0000256" key="1">
    <source>
        <dbReference type="SAM" id="SignalP"/>
    </source>
</evidence>
<feature type="signal peptide" evidence="1">
    <location>
        <begin position="1"/>
        <end position="25"/>
    </location>
</feature>
<dbReference type="Pfam" id="PF13852">
    <property type="entry name" value="DUF4197"/>
    <property type="match status" value="1"/>
</dbReference>
<dbReference type="Proteomes" id="UP000325122">
    <property type="component" value="Unassembled WGS sequence"/>
</dbReference>
<gene>
    <name evidence="2" type="ORF">F1654_06620</name>
</gene>
<evidence type="ECO:0000313" key="2">
    <source>
        <dbReference type="EMBL" id="KAA5803474.1"/>
    </source>
</evidence>
<dbReference type="PROSITE" id="PS51257">
    <property type="entry name" value="PROKAR_LIPOPROTEIN"/>
    <property type="match status" value="1"/>
</dbReference>
<protein>
    <submittedName>
        <fullName evidence="2">DUF4197 domain-containing protein</fullName>
    </submittedName>
</protein>
<dbReference type="AlphaFoldDB" id="A0A5M6ZI40"/>
<dbReference type="EMBL" id="VWOJ01000002">
    <property type="protein sequence ID" value="KAA5803474.1"/>
    <property type="molecule type" value="Genomic_DNA"/>
</dbReference>
<keyword evidence="3" id="KW-1185">Reference proteome</keyword>
<feature type="chain" id="PRO_5024321890" evidence="1">
    <location>
        <begin position="26"/>
        <end position="233"/>
    </location>
</feature>
<keyword evidence="1" id="KW-0732">Signal</keyword>
<organism evidence="2 3">
    <name type="scientific">Alkalicaulis satelles</name>
    <dbReference type="NCBI Taxonomy" id="2609175"/>
    <lineage>
        <taxon>Bacteria</taxon>
        <taxon>Pseudomonadati</taxon>
        <taxon>Pseudomonadota</taxon>
        <taxon>Alphaproteobacteria</taxon>
        <taxon>Maricaulales</taxon>
        <taxon>Maricaulaceae</taxon>
        <taxon>Alkalicaulis</taxon>
    </lineage>
</organism>
<comment type="caution">
    <text evidence="2">The sequence shown here is derived from an EMBL/GenBank/DDBJ whole genome shotgun (WGS) entry which is preliminary data.</text>
</comment>
<proteinExistence type="predicted"/>
<dbReference type="RefSeq" id="WP_150022742.1">
    <property type="nucleotide sequence ID" value="NZ_VWOJ01000002.1"/>
</dbReference>
<dbReference type="InterPro" id="IPR025245">
    <property type="entry name" value="DUF4197"/>
</dbReference>
<reference evidence="2 3" key="1">
    <citation type="submission" date="2019-09" db="EMBL/GenBank/DDBJ databases">
        <authorList>
            <person name="Kevbrin V."/>
            <person name="Grouzdev D.S."/>
        </authorList>
    </citation>
    <scope>NUCLEOTIDE SEQUENCE [LARGE SCALE GENOMIC DNA]</scope>
    <source>
        <strain evidence="2 3">G-192</strain>
    </source>
</reference>
<name>A0A5M6ZI40_9PROT</name>